<dbReference type="Proteomes" id="UP000298017">
    <property type="component" value="Unassembled WGS sequence"/>
</dbReference>
<keyword evidence="2" id="KW-0472">Membrane</keyword>
<evidence type="ECO:0000313" key="3">
    <source>
        <dbReference type="EMBL" id="TFI00633.1"/>
    </source>
</evidence>
<evidence type="ECO:0000256" key="1">
    <source>
        <dbReference type="SAM" id="MobiDB-lite"/>
    </source>
</evidence>
<reference evidence="3 4" key="1">
    <citation type="submission" date="2019-03" db="EMBL/GenBank/DDBJ databases">
        <title>Genome Sequencing and Assembly of Various Microbes Isolated from Alder Root Nodule.</title>
        <authorList>
            <person name="Swanson E."/>
            <person name="Sevigny J.L."/>
            <person name="Pesce C."/>
            <person name="Davis I."/>
            <person name="Kleiner V."/>
            <person name="Tisa L."/>
        </authorList>
    </citation>
    <scope>NUCLEOTIDE SEQUENCE [LARGE SCALE GENOMIC DNA]</scope>
    <source>
        <strain evidence="3 4">4R-31</strain>
    </source>
</reference>
<dbReference type="Pfam" id="PF10002">
    <property type="entry name" value="DUF2243"/>
    <property type="match status" value="1"/>
</dbReference>
<protein>
    <submittedName>
        <fullName evidence="3">DUF2243 domain-containing protein</fullName>
    </submittedName>
</protein>
<organism evidence="3 4">
    <name type="scientific">Kocuria rhizophila</name>
    <dbReference type="NCBI Taxonomy" id="72000"/>
    <lineage>
        <taxon>Bacteria</taxon>
        <taxon>Bacillati</taxon>
        <taxon>Actinomycetota</taxon>
        <taxon>Actinomycetes</taxon>
        <taxon>Micrococcales</taxon>
        <taxon>Micrococcaceae</taxon>
        <taxon>Kocuria</taxon>
    </lineage>
</organism>
<dbReference type="InterPro" id="IPR018719">
    <property type="entry name" value="DUF2243_membrane"/>
</dbReference>
<feature type="region of interest" description="Disordered" evidence="1">
    <location>
        <begin position="1"/>
        <end position="30"/>
    </location>
</feature>
<feature type="transmembrane region" description="Helical" evidence="2">
    <location>
        <begin position="43"/>
        <end position="63"/>
    </location>
</feature>
<keyword evidence="4" id="KW-1185">Reference proteome</keyword>
<evidence type="ECO:0000313" key="4">
    <source>
        <dbReference type="Proteomes" id="UP000298017"/>
    </source>
</evidence>
<dbReference type="AlphaFoldDB" id="A0AAX2SDS6"/>
<gene>
    <name evidence="3" type="ORF">E4P33_08165</name>
</gene>
<keyword evidence="2" id="KW-1133">Transmembrane helix</keyword>
<name>A0AAX2SDS6_KOCRH</name>
<evidence type="ECO:0000256" key="2">
    <source>
        <dbReference type="SAM" id="Phobius"/>
    </source>
</evidence>
<keyword evidence="2" id="KW-0812">Transmembrane</keyword>
<feature type="transmembrane region" description="Helical" evidence="2">
    <location>
        <begin position="107"/>
        <end position="127"/>
    </location>
</feature>
<accession>A0AAX2SDS6</accession>
<sequence>MAHPESTPAAPSAGSARSETTADRAASGPDVTHTRKRAALSGFLFGCGIAAAMIDLFIFHLGLQWHHFYDLSTHEVALVTDGFFHAFAWFITVWGLFMLADVRRSGGVHWPHWVGAVILGVGSFQLFDGIVDHKLLGIHQIRYGVDLLPYDLVWNGTAVVLMLVGCLVMRRGARAYRAA</sequence>
<feature type="transmembrane region" description="Helical" evidence="2">
    <location>
        <begin position="83"/>
        <end position="100"/>
    </location>
</feature>
<dbReference type="RefSeq" id="WP_135010698.1">
    <property type="nucleotide sequence ID" value="NZ_JAYEXM010000005.1"/>
</dbReference>
<proteinExistence type="predicted"/>
<comment type="caution">
    <text evidence="3">The sequence shown here is derived from an EMBL/GenBank/DDBJ whole genome shotgun (WGS) entry which is preliminary data.</text>
</comment>
<dbReference type="EMBL" id="SPNK01000008">
    <property type="protein sequence ID" value="TFI00633.1"/>
    <property type="molecule type" value="Genomic_DNA"/>
</dbReference>
<feature type="transmembrane region" description="Helical" evidence="2">
    <location>
        <begin position="147"/>
        <end position="169"/>
    </location>
</feature>